<keyword evidence="4 5" id="KW-0325">Glycoprotein</keyword>
<dbReference type="GO" id="GO:0008237">
    <property type="term" value="F:metallopeptidase activity"/>
    <property type="evidence" value="ECO:0007669"/>
    <property type="project" value="InterPro"/>
</dbReference>
<comment type="similarity">
    <text evidence="1 6">Belongs to the peptidase M2 family.</text>
</comment>
<comment type="caution">
    <text evidence="6">Lacks conserved residue(s) required for the propagation of feature annotation.</text>
</comment>
<keyword evidence="3" id="KW-1015">Disulfide bond</keyword>
<dbReference type="PANTHER" id="PTHR10514">
    <property type="entry name" value="ANGIOTENSIN-CONVERTING ENZYME"/>
    <property type="match status" value="1"/>
</dbReference>
<dbReference type="Proteomes" id="UP000708208">
    <property type="component" value="Unassembled WGS sequence"/>
</dbReference>
<keyword evidence="9" id="KW-1185">Reference proteome</keyword>
<dbReference type="GO" id="GO:0008241">
    <property type="term" value="F:peptidyl-dipeptidase activity"/>
    <property type="evidence" value="ECO:0007669"/>
    <property type="project" value="InterPro"/>
</dbReference>
<proteinExistence type="inferred from homology"/>
<feature type="glycosylation site" description="N-linked (GlcNAc...) asparagine" evidence="5">
    <location>
        <position position="70"/>
    </location>
</feature>
<dbReference type="InterPro" id="IPR001548">
    <property type="entry name" value="Peptidase_M2"/>
</dbReference>
<evidence type="ECO:0000256" key="7">
    <source>
        <dbReference type="SAM" id="SignalP"/>
    </source>
</evidence>
<evidence type="ECO:0000313" key="9">
    <source>
        <dbReference type="Proteomes" id="UP000708208"/>
    </source>
</evidence>
<evidence type="ECO:0000256" key="4">
    <source>
        <dbReference type="ARBA" id="ARBA00023180"/>
    </source>
</evidence>
<dbReference type="GO" id="GO:0005886">
    <property type="term" value="C:plasma membrane"/>
    <property type="evidence" value="ECO:0007669"/>
    <property type="project" value="TreeGrafter"/>
</dbReference>
<organism evidence="8 9">
    <name type="scientific">Allacma fusca</name>
    <dbReference type="NCBI Taxonomy" id="39272"/>
    <lineage>
        <taxon>Eukaryota</taxon>
        <taxon>Metazoa</taxon>
        <taxon>Ecdysozoa</taxon>
        <taxon>Arthropoda</taxon>
        <taxon>Hexapoda</taxon>
        <taxon>Collembola</taxon>
        <taxon>Symphypleona</taxon>
        <taxon>Sminthuridae</taxon>
        <taxon>Allacma</taxon>
    </lineage>
</organism>
<accession>A0A8J2K5Q9</accession>
<dbReference type="EMBL" id="CAJVCH010223366">
    <property type="protein sequence ID" value="CAG7732014.1"/>
    <property type="molecule type" value="Genomic_DNA"/>
</dbReference>
<feature type="chain" id="PRO_5035307473" evidence="7">
    <location>
        <begin position="22"/>
        <end position="197"/>
    </location>
</feature>
<comment type="caution">
    <text evidence="8">The sequence shown here is derived from an EMBL/GenBank/DDBJ whole genome shotgun (WGS) entry which is preliminary data.</text>
</comment>
<feature type="glycosylation site" description="N-linked (GlcNAc...) (complex) asparagine" evidence="5">
    <location>
        <position position="110"/>
    </location>
</feature>
<evidence type="ECO:0000256" key="6">
    <source>
        <dbReference type="PROSITE-ProRule" id="PRU01355"/>
    </source>
</evidence>
<sequence>MESLMVGKVFVAALLLSQILASPVSDSKHPSAKSTQAIEDDARNFLEDLEPKYSKACNEEMTVRWEYITNVTDENERASVDALTKYQEFQAAIQRDILDNFPNWRNEITNKSIKREFTYLSTKGPAGMNPDHVREMNTLVAQMESAYASATVCKYDPKNPIQDPEKCAEKLYLEPDLEDKLQTATDYDELAYYWTGW</sequence>
<feature type="signal peptide" evidence="7">
    <location>
        <begin position="1"/>
        <end position="21"/>
    </location>
</feature>
<dbReference type="Pfam" id="PF01401">
    <property type="entry name" value="Peptidase_M2"/>
    <property type="match status" value="1"/>
</dbReference>
<dbReference type="AlphaFoldDB" id="A0A8J2K5Q9"/>
<evidence type="ECO:0000313" key="8">
    <source>
        <dbReference type="EMBL" id="CAG7732014.1"/>
    </source>
</evidence>
<evidence type="ECO:0000256" key="3">
    <source>
        <dbReference type="ARBA" id="ARBA00023157"/>
    </source>
</evidence>
<reference evidence="8" key="1">
    <citation type="submission" date="2021-06" db="EMBL/GenBank/DDBJ databases">
        <authorList>
            <person name="Hodson N. C."/>
            <person name="Mongue J. A."/>
            <person name="Jaron S. K."/>
        </authorList>
    </citation>
    <scope>NUCLEOTIDE SEQUENCE</scope>
</reference>
<dbReference type="PANTHER" id="PTHR10514:SF27">
    <property type="entry name" value="ANGIOTENSIN-CONVERTING ENZYME"/>
    <property type="match status" value="1"/>
</dbReference>
<keyword evidence="2 7" id="KW-0732">Signal</keyword>
<evidence type="ECO:0000256" key="1">
    <source>
        <dbReference type="ARBA" id="ARBA00008139"/>
    </source>
</evidence>
<evidence type="ECO:0000256" key="5">
    <source>
        <dbReference type="PIRSR" id="PIRSR601548-10"/>
    </source>
</evidence>
<protein>
    <submittedName>
        <fullName evidence="8">Uncharacterized protein</fullName>
    </submittedName>
</protein>
<feature type="non-terminal residue" evidence="8">
    <location>
        <position position="1"/>
    </location>
</feature>
<dbReference type="GO" id="GO:0006508">
    <property type="term" value="P:proteolysis"/>
    <property type="evidence" value="ECO:0007669"/>
    <property type="project" value="InterPro"/>
</dbReference>
<name>A0A8J2K5Q9_9HEXA</name>
<evidence type="ECO:0000256" key="2">
    <source>
        <dbReference type="ARBA" id="ARBA00022729"/>
    </source>
</evidence>
<gene>
    <name evidence="8" type="ORF">AFUS01_LOCUS20558</name>
</gene>
<dbReference type="PROSITE" id="PS52011">
    <property type="entry name" value="PEPTIDASE_M2"/>
    <property type="match status" value="1"/>
</dbReference>